<evidence type="ECO:0000259" key="7">
    <source>
        <dbReference type="Pfam" id="PF00151"/>
    </source>
</evidence>
<feature type="signal peptide" evidence="6">
    <location>
        <begin position="1"/>
        <end position="19"/>
    </location>
</feature>
<dbReference type="GO" id="GO:0005576">
    <property type="term" value="C:extracellular region"/>
    <property type="evidence" value="ECO:0007669"/>
    <property type="project" value="UniProtKB-SubCell"/>
</dbReference>
<dbReference type="InterPro" id="IPR033906">
    <property type="entry name" value="Lipase_N"/>
</dbReference>
<dbReference type="InterPro" id="IPR029058">
    <property type="entry name" value="AB_hydrolase_fold"/>
</dbReference>
<evidence type="ECO:0000256" key="5">
    <source>
        <dbReference type="RuleBase" id="RU004262"/>
    </source>
</evidence>
<comment type="subcellular location">
    <subcellularLocation>
        <location evidence="1">Secreted</location>
    </subcellularLocation>
</comment>
<feature type="domain" description="Lipase" evidence="7">
    <location>
        <begin position="28"/>
        <end position="337"/>
    </location>
</feature>
<reference evidence="8 9" key="1">
    <citation type="submission" date="2024-11" db="EMBL/GenBank/DDBJ databases">
        <title>Chromosome-level genome assembly of the freshwater bivalve Anodonta woodiana.</title>
        <authorList>
            <person name="Chen X."/>
        </authorList>
    </citation>
    <scope>NUCLEOTIDE SEQUENCE [LARGE SCALE GENOMIC DNA]</scope>
    <source>
        <strain evidence="8">MN2024</strain>
        <tissue evidence="8">Gills</tissue>
    </source>
</reference>
<evidence type="ECO:0000256" key="2">
    <source>
        <dbReference type="ARBA" id="ARBA00010701"/>
    </source>
</evidence>
<evidence type="ECO:0000313" key="8">
    <source>
        <dbReference type="EMBL" id="KAL3869915.1"/>
    </source>
</evidence>
<dbReference type="Proteomes" id="UP001634394">
    <property type="component" value="Unassembled WGS sequence"/>
</dbReference>
<organism evidence="8 9">
    <name type="scientific">Sinanodonta woodiana</name>
    <name type="common">Chinese pond mussel</name>
    <name type="synonym">Anodonta woodiana</name>
    <dbReference type="NCBI Taxonomy" id="1069815"/>
    <lineage>
        <taxon>Eukaryota</taxon>
        <taxon>Metazoa</taxon>
        <taxon>Spiralia</taxon>
        <taxon>Lophotrochozoa</taxon>
        <taxon>Mollusca</taxon>
        <taxon>Bivalvia</taxon>
        <taxon>Autobranchia</taxon>
        <taxon>Heteroconchia</taxon>
        <taxon>Palaeoheterodonta</taxon>
        <taxon>Unionida</taxon>
        <taxon>Unionoidea</taxon>
        <taxon>Unionidae</taxon>
        <taxon>Unioninae</taxon>
        <taxon>Sinanodonta</taxon>
    </lineage>
</organism>
<gene>
    <name evidence="8" type="ORF">ACJMK2_042537</name>
</gene>
<dbReference type="Gene3D" id="3.40.50.1820">
    <property type="entry name" value="alpha/beta hydrolase"/>
    <property type="match status" value="1"/>
</dbReference>
<dbReference type="InterPro" id="IPR002331">
    <property type="entry name" value="Lipase_panc"/>
</dbReference>
<keyword evidence="6" id="KW-0732">Signal</keyword>
<evidence type="ECO:0000256" key="1">
    <source>
        <dbReference type="ARBA" id="ARBA00004613"/>
    </source>
</evidence>
<dbReference type="InterPro" id="IPR000734">
    <property type="entry name" value="TAG_lipase"/>
</dbReference>
<comment type="caution">
    <text evidence="8">The sequence shown here is derived from an EMBL/GenBank/DDBJ whole genome shotgun (WGS) entry which is preliminary data.</text>
</comment>
<dbReference type="PRINTS" id="PR00823">
    <property type="entry name" value="PANCLIPASE"/>
</dbReference>
<accession>A0ABD3W7N2</accession>
<comment type="similarity">
    <text evidence="2 5">Belongs to the AB hydrolase superfamily. Lipase family.</text>
</comment>
<keyword evidence="3" id="KW-0964">Secreted</keyword>
<dbReference type="PRINTS" id="PR00821">
    <property type="entry name" value="TAGLIPASE"/>
</dbReference>
<dbReference type="FunFam" id="3.40.50.1820:FF:000033">
    <property type="entry name" value="Pancreatic triacylglycerol lipase"/>
    <property type="match status" value="1"/>
</dbReference>
<dbReference type="InterPro" id="IPR013818">
    <property type="entry name" value="Lipase"/>
</dbReference>
<dbReference type="PANTHER" id="PTHR11610">
    <property type="entry name" value="LIPASE"/>
    <property type="match status" value="1"/>
</dbReference>
<dbReference type="Pfam" id="PF00151">
    <property type="entry name" value="Lipase"/>
    <property type="match status" value="1"/>
</dbReference>
<dbReference type="AlphaFoldDB" id="A0ABD3W7N2"/>
<evidence type="ECO:0000256" key="4">
    <source>
        <dbReference type="ARBA" id="ARBA00023157"/>
    </source>
</evidence>
<dbReference type="CDD" id="cd00707">
    <property type="entry name" value="Pancreat_lipase_like"/>
    <property type="match status" value="1"/>
</dbReference>
<dbReference type="PANTHER" id="PTHR11610:SF173">
    <property type="entry name" value="LIPASE DOMAIN-CONTAINING PROTEIN-RELATED"/>
    <property type="match status" value="1"/>
</dbReference>
<evidence type="ECO:0000256" key="6">
    <source>
        <dbReference type="SAM" id="SignalP"/>
    </source>
</evidence>
<evidence type="ECO:0000256" key="3">
    <source>
        <dbReference type="ARBA" id="ARBA00022525"/>
    </source>
</evidence>
<protein>
    <recommendedName>
        <fullName evidence="7">Lipase domain-containing protein</fullName>
    </recommendedName>
</protein>
<sequence length="340" mass="37212">MKSLSGVLLVCYCMAVCDSWVPILFKRRVCYEEIGCFENTSPFNNALSFLPRSPSEIDVMYQLFTRKNRDSHQTLTTNTNTIRSSNFNGDKATKFIIHGYLDNAASTWVTDMKDAILQREDANVITVDWSKGANQANYVQVVANTRVVGALLSLLMNTLDTVANGSSLARMHLIGHSLGAHVAGYAGERTLGTGRITGLDPAGPLFKQTSSNVRLDPSDALFVDVIHTNANGFGIKYSVGHVDFYPNGGKRQPGCLENMLSGLFSGQFEQLFHGVACSHMRVLNLFTESINSNCQFSSYPCKWCTTCGSGCANMGYDAPQGNPRGDYFLSTNSQHPFCTA</sequence>
<keyword evidence="9" id="KW-1185">Reference proteome</keyword>
<dbReference type="EMBL" id="JBJQND010000008">
    <property type="protein sequence ID" value="KAL3869915.1"/>
    <property type="molecule type" value="Genomic_DNA"/>
</dbReference>
<name>A0ABD3W7N2_SINWO</name>
<proteinExistence type="inferred from homology"/>
<evidence type="ECO:0000313" key="9">
    <source>
        <dbReference type="Proteomes" id="UP001634394"/>
    </source>
</evidence>
<keyword evidence="4" id="KW-1015">Disulfide bond</keyword>
<dbReference type="SUPFAM" id="SSF53474">
    <property type="entry name" value="alpha/beta-Hydrolases"/>
    <property type="match status" value="1"/>
</dbReference>
<feature type="chain" id="PRO_5044884710" description="Lipase domain-containing protein" evidence="6">
    <location>
        <begin position="20"/>
        <end position="340"/>
    </location>
</feature>